<dbReference type="RefSeq" id="WP_145056670.1">
    <property type="nucleotide sequence ID" value="NZ_CP036263.1"/>
</dbReference>
<dbReference type="EMBL" id="CP036263">
    <property type="protein sequence ID" value="QDS96783.1"/>
    <property type="molecule type" value="Genomic_DNA"/>
</dbReference>
<dbReference type="Gene3D" id="2.60.40.10">
    <property type="entry name" value="Immunoglobulins"/>
    <property type="match status" value="2"/>
</dbReference>
<dbReference type="PANTHER" id="PTHR34819">
    <property type="entry name" value="LARGE CYSTEINE-RICH PERIPLASMIC PROTEIN OMCB"/>
    <property type="match status" value="1"/>
</dbReference>
<organism evidence="4 5">
    <name type="scientific">Adhaeretor mobilis</name>
    <dbReference type="NCBI Taxonomy" id="1930276"/>
    <lineage>
        <taxon>Bacteria</taxon>
        <taxon>Pseudomonadati</taxon>
        <taxon>Planctomycetota</taxon>
        <taxon>Planctomycetia</taxon>
        <taxon>Pirellulales</taxon>
        <taxon>Lacipirellulaceae</taxon>
        <taxon>Adhaeretor</taxon>
    </lineage>
</organism>
<sequence>MDDKTLGSHTLNQLTLGPQRRWARDTARRVAPWALSLGLFGAGGWSVYQMALPVADSDSEQASVDSSVRSEQIEQLFGSSAPAQNVPPANDSYSQNNYTDRYTAPPLPPAVEVPELAEVETKAETTAQSEDDAANPQAAIDRYSAHTATPETVEEQEVTRGQNPEEGNPLRGSQQIDLVSAEESRAAFRDDHVEQPLPAKPLPVAARPRDMNNALPPAQPLADSRYGGGESGPISVGATPTLADAPTPDFRSTGSTQPATQAPTPAPPMPVSQEQPSYLASQTPQNGLSDNDLRETQTLDDSSYDHTPSSNYGSAAQPTAQASTLPSSPLSAVTPTPGINSTPGTGRPGERVLEGAQSPSIAIQKLAPPEIQVGKKCTFAIRVKNIGQRAAQGVVILDEVPLGTQLVGTSPRANVASSQVKWDLGTLSVGEERIVEMELMPTDEGELGSVATVTFAAQASAKSRSTRPELALRMSTKPRVMAGDRHLVQIEVSNPGTGDATGVMLLETLPQGVSHEAGTALEFEIGTLRAGESRKLDLVLNAEQAGVIENIMTARADANLEVTSSCEFEIIAPDLKLTVDGPKRKYLERPATFVVNIDNPGTAAAKDVQLVTQLPKGLQFVSANNLGEYDSATHSVYWNLPELPANERGSVEVTALPVEAGAHTVKAATRSEQGLEDRAESQLQVEGLAALKFVVVDLEDPIEIGGETSYEIRVMNQGSKAAANVQIVATLPEGMRAIDARGETRHSIQGNRVVFSPLAQLTPKAESVYRIQVQGVRPGDQRVKVQITTDEIQNPITKEESTRVYADQ</sequence>
<dbReference type="InterPro" id="IPR013783">
    <property type="entry name" value="Ig-like_fold"/>
</dbReference>
<keyword evidence="2" id="KW-1133">Transmembrane helix</keyword>
<feature type="region of interest" description="Disordered" evidence="1">
    <location>
        <begin position="147"/>
        <end position="352"/>
    </location>
</feature>
<keyword evidence="5" id="KW-1185">Reference proteome</keyword>
<dbReference type="Proteomes" id="UP000319852">
    <property type="component" value="Chromosome"/>
</dbReference>
<feature type="domain" description="DUF11" evidence="3">
    <location>
        <begin position="701"/>
        <end position="798"/>
    </location>
</feature>
<dbReference type="InterPro" id="IPR001434">
    <property type="entry name" value="OmcB-like_DUF11"/>
</dbReference>
<feature type="domain" description="DUF11" evidence="3">
    <location>
        <begin position="362"/>
        <end position="454"/>
    </location>
</feature>
<protein>
    <submittedName>
        <fullName evidence="4">Large cysteine-rich periplasmic protein OmcB</fullName>
    </submittedName>
</protein>
<dbReference type="InterPro" id="IPR051172">
    <property type="entry name" value="Chlamydia_OmcB"/>
</dbReference>
<keyword evidence="2" id="KW-0472">Membrane</keyword>
<feature type="domain" description="DUF11" evidence="3">
    <location>
        <begin position="585"/>
        <end position="677"/>
    </location>
</feature>
<evidence type="ECO:0000256" key="1">
    <source>
        <dbReference type="SAM" id="MobiDB-lite"/>
    </source>
</evidence>
<feature type="compositionally biased region" description="Polar residues" evidence="1">
    <location>
        <begin position="272"/>
        <end position="289"/>
    </location>
</feature>
<name>A0A517MPG9_9BACT</name>
<keyword evidence="2" id="KW-0812">Transmembrane</keyword>
<accession>A0A517MPG9</accession>
<gene>
    <name evidence="4" type="primary">omcB_1</name>
    <name evidence="4" type="ORF">HG15A2_00410</name>
</gene>
<feature type="compositionally biased region" description="Polar residues" evidence="1">
    <location>
        <begin position="91"/>
        <end position="100"/>
    </location>
</feature>
<dbReference type="Pfam" id="PF01345">
    <property type="entry name" value="DUF11"/>
    <property type="match status" value="4"/>
</dbReference>
<evidence type="ECO:0000259" key="3">
    <source>
        <dbReference type="Pfam" id="PF01345"/>
    </source>
</evidence>
<proteinExistence type="predicted"/>
<feature type="compositionally biased region" description="Polar residues" evidence="1">
    <location>
        <begin position="299"/>
        <end position="344"/>
    </location>
</feature>
<feature type="domain" description="DUF11" evidence="3">
    <location>
        <begin position="476"/>
        <end position="557"/>
    </location>
</feature>
<dbReference type="KEGG" id="amob:HG15A2_00410"/>
<dbReference type="InterPro" id="IPR047589">
    <property type="entry name" value="DUF11_rpt"/>
</dbReference>
<dbReference type="NCBIfam" id="TIGR01451">
    <property type="entry name" value="B_ant_repeat"/>
    <property type="match status" value="1"/>
</dbReference>
<feature type="transmembrane region" description="Helical" evidence="2">
    <location>
        <begin position="30"/>
        <end position="48"/>
    </location>
</feature>
<evidence type="ECO:0000256" key="2">
    <source>
        <dbReference type="SAM" id="Phobius"/>
    </source>
</evidence>
<evidence type="ECO:0000313" key="5">
    <source>
        <dbReference type="Proteomes" id="UP000319852"/>
    </source>
</evidence>
<feature type="compositionally biased region" description="Basic and acidic residues" evidence="1">
    <location>
        <begin position="182"/>
        <end position="194"/>
    </location>
</feature>
<evidence type="ECO:0000313" key="4">
    <source>
        <dbReference type="EMBL" id="QDS96783.1"/>
    </source>
</evidence>
<dbReference type="OrthoDB" id="282600at2"/>
<reference evidence="4 5" key="1">
    <citation type="submission" date="2019-02" db="EMBL/GenBank/DDBJ databases">
        <title>Deep-cultivation of Planctomycetes and their phenomic and genomic characterization uncovers novel biology.</title>
        <authorList>
            <person name="Wiegand S."/>
            <person name="Jogler M."/>
            <person name="Boedeker C."/>
            <person name="Pinto D."/>
            <person name="Vollmers J."/>
            <person name="Rivas-Marin E."/>
            <person name="Kohn T."/>
            <person name="Peeters S.H."/>
            <person name="Heuer A."/>
            <person name="Rast P."/>
            <person name="Oberbeckmann S."/>
            <person name="Bunk B."/>
            <person name="Jeske O."/>
            <person name="Meyerdierks A."/>
            <person name="Storesund J.E."/>
            <person name="Kallscheuer N."/>
            <person name="Luecker S."/>
            <person name="Lage O.M."/>
            <person name="Pohl T."/>
            <person name="Merkel B.J."/>
            <person name="Hornburger P."/>
            <person name="Mueller R.-W."/>
            <person name="Bruemmer F."/>
            <person name="Labrenz M."/>
            <person name="Spormann A.M."/>
            <person name="Op den Camp H."/>
            <person name="Overmann J."/>
            <person name="Amann R."/>
            <person name="Jetten M.S.M."/>
            <person name="Mascher T."/>
            <person name="Medema M.H."/>
            <person name="Devos D.P."/>
            <person name="Kaster A.-K."/>
            <person name="Ovreas L."/>
            <person name="Rohde M."/>
            <person name="Galperin M.Y."/>
            <person name="Jogler C."/>
        </authorList>
    </citation>
    <scope>NUCLEOTIDE SEQUENCE [LARGE SCALE GENOMIC DNA]</scope>
    <source>
        <strain evidence="4 5">HG15A2</strain>
    </source>
</reference>
<feature type="region of interest" description="Disordered" evidence="1">
    <location>
        <begin position="78"/>
        <end position="109"/>
    </location>
</feature>
<dbReference type="PANTHER" id="PTHR34819:SF3">
    <property type="entry name" value="CELL SURFACE PROTEIN"/>
    <property type="match status" value="1"/>
</dbReference>
<dbReference type="AlphaFoldDB" id="A0A517MPG9"/>